<dbReference type="Proteomes" id="UP001328107">
    <property type="component" value="Unassembled WGS sequence"/>
</dbReference>
<organism evidence="1 2">
    <name type="scientific">Pristionchus mayeri</name>
    <dbReference type="NCBI Taxonomy" id="1317129"/>
    <lineage>
        <taxon>Eukaryota</taxon>
        <taxon>Metazoa</taxon>
        <taxon>Ecdysozoa</taxon>
        <taxon>Nematoda</taxon>
        <taxon>Chromadorea</taxon>
        <taxon>Rhabditida</taxon>
        <taxon>Rhabditina</taxon>
        <taxon>Diplogasteromorpha</taxon>
        <taxon>Diplogasteroidea</taxon>
        <taxon>Neodiplogasteridae</taxon>
        <taxon>Pristionchus</taxon>
    </lineage>
</organism>
<dbReference type="AlphaFoldDB" id="A0AAN5DEM1"/>
<accession>A0AAN5DEM1</accession>
<reference evidence="2" key="1">
    <citation type="submission" date="2022-10" db="EMBL/GenBank/DDBJ databases">
        <title>Genome assembly of Pristionchus species.</title>
        <authorList>
            <person name="Yoshida K."/>
            <person name="Sommer R.J."/>
        </authorList>
    </citation>
    <scope>NUCLEOTIDE SEQUENCE [LARGE SCALE GENOMIC DNA]</scope>
    <source>
        <strain evidence="2">RS5460</strain>
    </source>
</reference>
<proteinExistence type="predicted"/>
<evidence type="ECO:0000313" key="1">
    <source>
        <dbReference type="EMBL" id="GMR62196.1"/>
    </source>
</evidence>
<comment type="caution">
    <text evidence="1">The sequence shown here is derived from an EMBL/GenBank/DDBJ whole genome shotgun (WGS) entry which is preliminary data.</text>
</comment>
<gene>
    <name evidence="1" type="ORF">PMAYCL1PPCAC_32392</name>
</gene>
<dbReference type="EMBL" id="BTRK01000006">
    <property type="protein sequence ID" value="GMR62196.1"/>
    <property type="molecule type" value="Genomic_DNA"/>
</dbReference>
<keyword evidence="2" id="KW-1185">Reference proteome</keyword>
<evidence type="ECO:0000313" key="2">
    <source>
        <dbReference type="Proteomes" id="UP001328107"/>
    </source>
</evidence>
<protein>
    <submittedName>
        <fullName evidence="1">Uncharacterized protein</fullName>
    </submittedName>
</protein>
<sequence length="97" mass="10885">MTGRFTDNLLGFRYDNEGLMISTCNSYNVSLVSPYNPLSDKLVVIAKVHIFQHGRGSLQAALDAYQGKRRLAVRGLGCRISYHALEHHIYEGVSLMK</sequence>
<name>A0AAN5DEM1_9BILA</name>
<feature type="non-terminal residue" evidence="1">
    <location>
        <position position="97"/>
    </location>
</feature>